<evidence type="ECO:0000313" key="8">
    <source>
        <dbReference type="EMBL" id="MBP2025700.1"/>
    </source>
</evidence>
<dbReference type="InterPro" id="IPR004722">
    <property type="entry name" value="DHOase"/>
</dbReference>
<dbReference type="CDD" id="cd01317">
    <property type="entry name" value="DHOase_IIa"/>
    <property type="match status" value="1"/>
</dbReference>
<dbReference type="EC" id="3.5.2.3" evidence="6"/>
<comment type="catalytic activity">
    <reaction evidence="6">
        <text>(S)-dihydroorotate + H2O = N-carbamoyl-L-aspartate + H(+)</text>
        <dbReference type="Rhea" id="RHEA:24296"/>
        <dbReference type="ChEBI" id="CHEBI:15377"/>
        <dbReference type="ChEBI" id="CHEBI:15378"/>
        <dbReference type="ChEBI" id="CHEBI:30864"/>
        <dbReference type="ChEBI" id="CHEBI:32814"/>
        <dbReference type="EC" id="3.5.2.3"/>
    </reaction>
</comment>
<dbReference type="EMBL" id="JAGGLJ010000011">
    <property type="protein sequence ID" value="MBP2025700.1"/>
    <property type="molecule type" value="Genomic_DNA"/>
</dbReference>
<keyword evidence="9" id="KW-1185">Reference proteome</keyword>
<feature type="binding site" evidence="6">
    <location>
        <position position="145"/>
    </location>
    <ligand>
        <name>Zn(2+)</name>
        <dbReference type="ChEBI" id="CHEBI:29105"/>
        <label>1</label>
    </ligand>
</feature>
<feature type="binding site" evidence="6">
    <location>
        <position position="88"/>
    </location>
    <ligand>
        <name>substrate</name>
    </ligand>
</feature>
<dbReference type="PANTHER" id="PTHR43668:SF2">
    <property type="entry name" value="ALLANTOINASE"/>
    <property type="match status" value="1"/>
</dbReference>
<dbReference type="NCBIfam" id="NF006839">
    <property type="entry name" value="PRK09357.1-4"/>
    <property type="match status" value="1"/>
</dbReference>
<dbReference type="GO" id="GO:0004151">
    <property type="term" value="F:dihydroorotase activity"/>
    <property type="evidence" value="ECO:0007669"/>
    <property type="project" value="UniProtKB-EC"/>
</dbReference>
<evidence type="ECO:0000259" key="7">
    <source>
        <dbReference type="Pfam" id="PF01979"/>
    </source>
</evidence>
<dbReference type="Gene3D" id="3.20.20.140">
    <property type="entry name" value="Metal-dependent hydrolases"/>
    <property type="match status" value="1"/>
</dbReference>
<dbReference type="HAMAP" id="MF_00220_B">
    <property type="entry name" value="PyrC_classI_B"/>
    <property type="match status" value="1"/>
</dbReference>
<dbReference type="InterPro" id="IPR032466">
    <property type="entry name" value="Metal_Hydrolase"/>
</dbReference>
<protein>
    <recommendedName>
        <fullName evidence="6">Dihydroorotase</fullName>
        <shortName evidence="6">DHOase</shortName>
        <ecNumber evidence="6">3.5.2.3</ecNumber>
    </recommendedName>
</protein>
<dbReference type="InterPro" id="IPR011059">
    <property type="entry name" value="Metal-dep_hydrolase_composite"/>
</dbReference>
<feature type="binding site" evidence="6">
    <location>
        <position position="225"/>
    </location>
    <ligand>
        <name>Zn(2+)</name>
        <dbReference type="ChEBI" id="CHEBI:29105"/>
        <label>2</label>
    </ligand>
</feature>
<dbReference type="PROSITE" id="PS00482">
    <property type="entry name" value="DIHYDROOROTASE_1"/>
    <property type="match status" value="1"/>
</dbReference>
<comment type="pathway">
    <text evidence="6">Pyrimidine metabolism; UMP biosynthesis via de novo pathway; (S)-dihydroorotate from bicarbonate: step 3/3.</text>
</comment>
<comment type="caution">
    <text evidence="6">Lacks conserved residue(s) required for the propagation of feature annotation.</text>
</comment>
<organism evidence="8 9">
    <name type="scientific">Peptoniphilus stercorisuis</name>
    <dbReference type="NCBI Taxonomy" id="1436965"/>
    <lineage>
        <taxon>Bacteria</taxon>
        <taxon>Bacillati</taxon>
        <taxon>Bacillota</taxon>
        <taxon>Tissierellia</taxon>
        <taxon>Tissierellales</taxon>
        <taxon>Peptoniphilaceae</taxon>
        <taxon>Peptoniphilus</taxon>
    </lineage>
</organism>
<proteinExistence type="inferred from homology"/>
<dbReference type="SUPFAM" id="SSF51338">
    <property type="entry name" value="Composite domain of metallo-dependent hydrolases"/>
    <property type="match status" value="1"/>
</dbReference>
<keyword evidence="3 6" id="KW-0479">Metal-binding</keyword>
<evidence type="ECO:0000256" key="6">
    <source>
        <dbReference type="HAMAP-Rule" id="MF_00220"/>
    </source>
</evidence>
<comment type="similarity">
    <text evidence="2 6">Belongs to the metallo-dependent hydrolases superfamily. DHOase family. Class I DHOase subfamily.</text>
</comment>
<comment type="cofactor">
    <cofactor evidence="6">
        <name>Zn(2+)</name>
        <dbReference type="ChEBI" id="CHEBI:29105"/>
    </cofactor>
    <text evidence="6">Binds 2 Zn(2+) ions per subunit.</text>
</comment>
<dbReference type="SUPFAM" id="SSF51556">
    <property type="entry name" value="Metallo-dependent hydrolases"/>
    <property type="match status" value="1"/>
</dbReference>
<comment type="function">
    <text evidence="1 6">Catalyzes the reversible cyclization of carbamoyl aspartate to dihydroorotate.</text>
</comment>
<evidence type="ECO:0000256" key="1">
    <source>
        <dbReference type="ARBA" id="ARBA00002368"/>
    </source>
</evidence>
<feature type="active site" evidence="6">
    <location>
        <position position="298"/>
    </location>
</feature>
<feature type="binding site" evidence="6">
    <location>
        <position position="145"/>
    </location>
    <ligand>
        <name>Zn(2+)</name>
        <dbReference type="ChEBI" id="CHEBI:29105"/>
        <label>2</label>
    </ligand>
</feature>
<keyword evidence="6" id="KW-0862">Zinc</keyword>
<keyword evidence="4 6" id="KW-0378">Hydrolase</keyword>
<feature type="binding site" evidence="6">
    <location>
        <position position="172"/>
    </location>
    <ligand>
        <name>Zn(2+)</name>
        <dbReference type="ChEBI" id="CHEBI:29105"/>
        <label>2</label>
    </ligand>
</feature>
<dbReference type="NCBIfam" id="TIGR00857">
    <property type="entry name" value="pyrC_multi"/>
    <property type="match status" value="1"/>
</dbReference>
<dbReference type="PROSITE" id="PS00483">
    <property type="entry name" value="DIHYDROOROTASE_2"/>
    <property type="match status" value="1"/>
</dbReference>
<evidence type="ECO:0000256" key="5">
    <source>
        <dbReference type="ARBA" id="ARBA00022975"/>
    </source>
</evidence>
<feature type="binding site" evidence="6">
    <location>
        <position position="56"/>
    </location>
    <ligand>
        <name>Zn(2+)</name>
        <dbReference type="ChEBI" id="CHEBI:29105"/>
        <label>1</label>
    </ligand>
</feature>
<feature type="binding site" evidence="6">
    <location>
        <begin position="56"/>
        <end position="58"/>
    </location>
    <ligand>
        <name>substrate</name>
    </ligand>
</feature>
<feature type="binding site" evidence="6">
    <location>
        <position position="302"/>
    </location>
    <ligand>
        <name>substrate</name>
    </ligand>
</feature>
<sequence length="415" mass="45799">MIFKNARLIDPKTNRDEIVDIEIENGIIKRIGNIKEDGINLDKKIIAPGLIDIHVHFRDPGQTHKEDIITGSNSAARGGFTSVVCMANTSPKIDNVEVLKEFLEKAKKSNINVYTVSALTKNFNGKDLVDMKSMLENGAIGFSDDGIPDRNTDIVLEAMKKAKELDTVLSFHEEDPSLIKENGINHGEVSESLGIYGSPHIAEDVLVARDVNLALYTGAKVDIQHISSARSVDLVRYAKDKGAKVYAEVTPHHFTLTEDAVLKYGTLAKMNPPLRTSYDRDEIIKGLIDNTIEIIATDHAPHSEEEKNVDLTKAPSGIVGLETALGLGIRELVNKGHLSILELLRKMTINPAKLYNLDSGYIEEGKSADLVIFDIDEEWSVEDFSSKSKNSPFIGEKLPGKIYYTICNGEIVYKA</sequence>
<feature type="binding site" evidence="6">
    <location>
        <position position="271"/>
    </location>
    <ligand>
        <name>substrate</name>
    </ligand>
</feature>
<keyword evidence="5 6" id="KW-0665">Pyrimidine biosynthesis</keyword>
<accession>A0ABS4KD55</accession>
<feature type="binding site" evidence="6">
    <location>
        <position position="54"/>
    </location>
    <ligand>
        <name>Zn(2+)</name>
        <dbReference type="ChEBI" id="CHEBI:29105"/>
        <label>1</label>
    </ligand>
</feature>
<feature type="binding site" evidence="6">
    <location>
        <position position="298"/>
    </location>
    <ligand>
        <name>Zn(2+)</name>
        <dbReference type="ChEBI" id="CHEBI:29105"/>
        <label>1</label>
    </ligand>
</feature>
<evidence type="ECO:0000256" key="4">
    <source>
        <dbReference type="ARBA" id="ARBA00022801"/>
    </source>
</evidence>
<dbReference type="RefSeq" id="WP_210061055.1">
    <property type="nucleotide sequence ID" value="NZ_JAGGLJ010000011.1"/>
</dbReference>
<comment type="caution">
    <text evidence="8">The sequence shown here is derived from an EMBL/GenBank/DDBJ whole genome shotgun (WGS) entry which is preliminary data.</text>
</comment>
<name>A0ABS4KD55_9FIRM</name>
<gene>
    <name evidence="6" type="primary">pyrC</name>
    <name evidence="8" type="ORF">J2Z71_001244</name>
</gene>
<evidence type="ECO:0000313" key="9">
    <source>
        <dbReference type="Proteomes" id="UP001519306"/>
    </source>
</evidence>
<evidence type="ECO:0000256" key="3">
    <source>
        <dbReference type="ARBA" id="ARBA00022723"/>
    </source>
</evidence>
<feature type="domain" description="Amidohydrolase-related" evidence="7">
    <location>
        <begin position="45"/>
        <end position="412"/>
    </location>
</feature>
<dbReference type="PANTHER" id="PTHR43668">
    <property type="entry name" value="ALLANTOINASE"/>
    <property type="match status" value="1"/>
</dbReference>
<evidence type="ECO:0000256" key="2">
    <source>
        <dbReference type="ARBA" id="ARBA00010286"/>
    </source>
</evidence>
<dbReference type="Proteomes" id="UP001519306">
    <property type="component" value="Unassembled WGS sequence"/>
</dbReference>
<reference evidence="8 9" key="1">
    <citation type="submission" date="2021-03" db="EMBL/GenBank/DDBJ databases">
        <title>Genomic Encyclopedia of Type Strains, Phase IV (KMG-IV): sequencing the most valuable type-strain genomes for metagenomic binning, comparative biology and taxonomic classification.</title>
        <authorList>
            <person name="Goeker M."/>
        </authorList>
    </citation>
    <scope>NUCLEOTIDE SEQUENCE [LARGE SCALE GENOMIC DNA]</scope>
    <source>
        <strain evidence="8 9">DSM 27563</strain>
    </source>
</reference>
<dbReference type="InterPro" id="IPR006680">
    <property type="entry name" value="Amidohydro-rel"/>
</dbReference>
<dbReference type="InterPro" id="IPR002195">
    <property type="entry name" value="Dihydroorotase_CS"/>
</dbReference>
<dbReference type="InterPro" id="IPR050138">
    <property type="entry name" value="DHOase/Allantoinase_Hydrolase"/>
</dbReference>
<dbReference type="Pfam" id="PF01979">
    <property type="entry name" value="Amidohydro_1"/>
    <property type="match status" value="1"/>
</dbReference>